<dbReference type="RefSeq" id="WP_167187965.1">
    <property type="nucleotide sequence ID" value="NZ_JAASQL010000002.1"/>
</dbReference>
<name>A0ABX0U9U1_9FLAO</name>
<accession>A0ABX0U9U1</accession>
<evidence type="ECO:0000313" key="1">
    <source>
        <dbReference type="EMBL" id="NIJ45607.1"/>
    </source>
</evidence>
<dbReference type="EMBL" id="JAASQL010000002">
    <property type="protein sequence ID" value="NIJ45607.1"/>
    <property type="molecule type" value="Genomic_DNA"/>
</dbReference>
<reference evidence="1 2" key="1">
    <citation type="submission" date="2020-03" db="EMBL/GenBank/DDBJ databases">
        <title>Genomic Encyclopedia of Type Strains, Phase IV (KMG-IV): sequencing the most valuable type-strain genomes for metagenomic binning, comparative biology and taxonomic classification.</title>
        <authorList>
            <person name="Goeker M."/>
        </authorList>
    </citation>
    <scope>NUCLEOTIDE SEQUENCE [LARGE SCALE GENOMIC DNA]</scope>
    <source>
        <strain evidence="1 2">DSM 101599</strain>
    </source>
</reference>
<comment type="caution">
    <text evidence="1">The sequence shown here is derived from an EMBL/GenBank/DDBJ whole genome shotgun (WGS) entry which is preliminary data.</text>
</comment>
<organism evidence="1 2">
    <name type="scientific">Wenyingzhuangia heitensis</name>
    <dbReference type="NCBI Taxonomy" id="1487859"/>
    <lineage>
        <taxon>Bacteria</taxon>
        <taxon>Pseudomonadati</taxon>
        <taxon>Bacteroidota</taxon>
        <taxon>Flavobacteriia</taxon>
        <taxon>Flavobacteriales</taxon>
        <taxon>Flavobacteriaceae</taxon>
        <taxon>Wenyingzhuangia</taxon>
    </lineage>
</organism>
<gene>
    <name evidence="1" type="ORF">FHR24_002075</name>
</gene>
<keyword evidence="2" id="KW-1185">Reference proteome</keyword>
<proteinExistence type="predicted"/>
<dbReference type="Proteomes" id="UP000745859">
    <property type="component" value="Unassembled WGS sequence"/>
</dbReference>
<evidence type="ECO:0000313" key="2">
    <source>
        <dbReference type="Proteomes" id="UP000745859"/>
    </source>
</evidence>
<sequence length="74" mass="8553">MAIVGEIIKESHSNINTRGGEVISDVIFNNEYFQIRTYAMGDYDRKNGSKQNIQLTKEKAIELRKLMDKFIGDR</sequence>
<protein>
    <submittedName>
        <fullName evidence="1">Uncharacterized protein</fullName>
    </submittedName>
</protein>